<comment type="subcellular location">
    <subcellularLocation>
        <location evidence="1">Membrane</location>
        <topology evidence="1">Multi-pass membrane protein</topology>
    </subcellularLocation>
</comment>
<feature type="transmembrane region" description="Helical" evidence="6">
    <location>
        <begin position="769"/>
        <end position="787"/>
    </location>
</feature>
<dbReference type="Proteomes" id="UP000693970">
    <property type="component" value="Unassembled WGS sequence"/>
</dbReference>
<dbReference type="PANTHER" id="PTHR42893">
    <property type="entry name" value="PROTEIN DETOXIFICATION 44, CHLOROPLASTIC-RELATED"/>
    <property type="match status" value="1"/>
</dbReference>
<feature type="transmembrane region" description="Helical" evidence="6">
    <location>
        <begin position="807"/>
        <end position="825"/>
    </location>
</feature>
<feature type="transmembrane region" description="Helical" evidence="6">
    <location>
        <begin position="327"/>
        <end position="346"/>
    </location>
</feature>
<organism evidence="7 8">
    <name type="scientific">Nitzschia inconspicua</name>
    <dbReference type="NCBI Taxonomy" id="303405"/>
    <lineage>
        <taxon>Eukaryota</taxon>
        <taxon>Sar</taxon>
        <taxon>Stramenopiles</taxon>
        <taxon>Ochrophyta</taxon>
        <taxon>Bacillariophyta</taxon>
        <taxon>Bacillariophyceae</taxon>
        <taxon>Bacillariophycidae</taxon>
        <taxon>Bacillariales</taxon>
        <taxon>Bacillariaceae</taxon>
        <taxon>Nitzschia</taxon>
    </lineage>
</organism>
<evidence type="ECO:0000256" key="2">
    <source>
        <dbReference type="ARBA" id="ARBA00010199"/>
    </source>
</evidence>
<gene>
    <name evidence="7" type="ORF">IV203_012076</name>
</gene>
<dbReference type="EMBL" id="JAGRRH010000019">
    <property type="protein sequence ID" value="KAG7349479.1"/>
    <property type="molecule type" value="Genomic_DNA"/>
</dbReference>
<evidence type="ECO:0000256" key="6">
    <source>
        <dbReference type="SAM" id="Phobius"/>
    </source>
</evidence>
<evidence type="ECO:0000313" key="7">
    <source>
        <dbReference type="EMBL" id="KAG7349479.1"/>
    </source>
</evidence>
<feature type="transmembrane region" description="Helical" evidence="6">
    <location>
        <begin position="707"/>
        <end position="729"/>
    </location>
</feature>
<dbReference type="GO" id="GO:0016020">
    <property type="term" value="C:membrane"/>
    <property type="evidence" value="ECO:0007669"/>
    <property type="project" value="UniProtKB-SubCell"/>
</dbReference>
<dbReference type="OrthoDB" id="423427at2759"/>
<keyword evidence="8" id="KW-1185">Reference proteome</keyword>
<evidence type="ECO:0000256" key="1">
    <source>
        <dbReference type="ARBA" id="ARBA00004141"/>
    </source>
</evidence>
<evidence type="ECO:0000256" key="5">
    <source>
        <dbReference type="ARBA" id="ARBA00023136"/>
    </source>
</evidence>
<keyword evidence="4 6" id="KW-1133">Transmembrane helix</keyword>
<feature type="transmembrane region" description="Helical" evidence="6">
    <location>
        <begin position="735"/>
        <end position="757"/>
    </location>
</feature>
<dbReference type="AlphaFoldDB" id="A0A9K3KUB7"/>
<reference evidence="7" key="2">
    <citation type="submission" date="2021-04" db="EMBL/GenBank/DDBJ databases">
        <authorList>
            <person name="Podell S."/>
        </authorList>
    </citation>
    <scope>NUCLEOTIDE SEQUENCE</scope>
    <source>
        <strain evidence="7">Hildebrandi</strain>
    </source>
</reference>
<keyword evidence="5 6" id="KW-0472">Membrane</keyword>
<dbReference type="InterPro" id="IPR002528">
    <property type="entry name" value="MATE_fam"/>
</dbReference>
<dbReference type="GO" id="GO:0042910">
    <property type="term" value="F:xenobiotic transmembrane transporter activity"/>
    <property type="evidence" value="ECO:0007669"/>
    <property type="project" value="InterPro"/>
</dbReference>
<keyword evidence="3 6" id="KW-0812">Transmembrane</keyword>
<evidence type="ECO:0000256" key="4">
    <source>
        <dbReference type="ARBA" id="ARBA00022989"/>
    </source>
</evidence>
<feature type="transmembrane region" description="Helical" evidence="6">
    <location>
        <begin position="440"/>
        <end position="458"/>
    </location>
</feature>
<evidence type="ECO:0000313" key="8">
    <source>
        <dbReference type="Proteomes" id="UP000693970"/>
    </source>
</evidence>
<evidence type="ECO:0000256" key="3">
    <source>
        <dbReference type="ARBA" id="ARBA00022692"/>
    </source>
</evidence>
<protein>
    <submittedName>
        <fullName evidence="7">MATE efflux family protein</fullName>
    </submittedName>
</protein>
<comment type="caution">
    <text evidence="7">The sequence shown here is derived from an EMBL/GenBank/DDBJ whole genome shotgun (WGS) entry which is preliminary data.</text>
</comment>
<feature type="transmembrane region" description="Helical" evidence="6">
    <location>
        <begin position="366"/>
        <end position="385"/>
    </location>
</feature>
<accession>A0A9K3KUB7</accession>
<proteinExistence type="inferred from homology"/>
<dbReference type="PANTHER" id="PTHR42893:SF9">
    <property type="entry name" value="PROTEIN DETOXIFICATION 46, CHLOROPLASTIC"/>
    <property type="match status" value="1"/>
</dbReference>
<dbReference type="Pfam" id="PF01554">
    <property type="entry name" value="MatE"/>
    <property type="match status" value="1"/>
</dbReference>
<reference evidence="7" key="1">
    <citation type="journal article" date="2021" name="Sci. Rep.">
        <title>Diploid genomic architecture of Nitzschia inconspicua, an elite biomass production diatom.</title>
        <authorList>
            <person name="Oliver A."/>
            <person name="Podell S."/>
            <person name="Pinowska A."/>
            <person name="Traller J.C."/>
            <person name="Smith S.R."/>
            <person name="McClure R."/>
            <person name="Beliaev A."/>
            <person name="Bohutskyi P."/>
            <person name="Hill E.A."/>
            <person name="Rabines A."/>
            <person name="Zheng H."/>
            <person name="Allen L.Z."/>
            <person name="Kuo A."/>
            <person name="Grigoriev I.V."/>
            <person name="Allen A.E."/>
            <person name="Hazlebeck D."/>
            <person name="Allen E.E."/>
        </authorList>
    </citation>
    <scope>NUCLEOTIDE SEQUENCE</scope>
    <source>
        <strain evidence="7">Hildebrandi</strain>
    </source>
</reference>
<sequence length="849" mass="90751">MKKHHRNQNRCYVAATAALMAGSTYAFVYPVGVTQKKSYRKRWLPLGEYSNNDNNSKLPLGVEDYEKQPLNTVTPPQAATSLDTVLLGGPVTSLSSADLLLPSTSLDSAGTVNSVLPATINNNPNDDISKEILLESISRTRPKDVLADVQGVLLSNNDSIKQDDASILSSMGLSSNATTSLFIEDASVDTPNFLEDVRAVLAFSEEAAAEAEASLSAELVEQLDISHSSVSNATSFAAAISTDLPAVTTVDKDVLEQDHVASPVLGEVASKSIEAPNVGKILKFAIPAIGVWLCGPLLSLIDTSAVGIFSGTVQQAALNPAVAVTDYTALLIAFMYTGTTNMVAAAQESDRGTVDKPRTAKTMIGAMQMSTFVGAGLGMILFAFARPLLKAIIGNDAISPAVFAAAMRYVRIRALGMPAAAIIGSTQAACLGMQDIRTPLYVLAAAAVVNFFGDVLFVGNSHPLIGGAAGAAWATVISQYVAVAYFIRWLCHKPEKKSSAPQVLNVSDAILKMTGKPGETVASSFTRYQSLNDVVESLKMTKHRRRLQDRWEQFGAERKEKRVGRVAMTSLLGKKKMAPTKLSSASTKTDNFSARGFLENRFSPKDLLKVPNKETRTEFAPYVMPVTTTQVGRVSGYVAMSHVVASSLGTVSMAAQQVIVSLFYCLCPIADSLSLTAQSFVPGIAEKEASTEKATALRNVLRSFLKAGAVFGVPMMAAVSTIPLLSGFFTSDPAVISLVNSVVPLLLVFFGTHGFVCASEGLLLGQKDLGFLGKMYAIFFCAVPFLMMRVKRAALSGSRAVDLTSVWNVFIGYQVFRCVVWLVRLGMLQRRNDRDAAKMVVNKDPIIAP</sequence>
<feature type="transmembrane region" description="Helical" evidence="6">
    <location>
        <begin position="464"/>
        <end position="487"/>
    </location>
</feature>
<dbReference type="GO" id="GO:0015297">
    <property type="term" value="F:antiporter activity"/>
    <property type="evidence" value="ECO:0007669"/>
    <property type="project" value="InterPro"/>
</dbReference>
<comment type="similarity">
    <text evidence="2">Belongs to the multi antimicrobial extrusion (MATE) (TC 2.A.66.1) family.</text>
</comment>
<dbReference type="InterPro" id="IPR044644">
    <property type="entry name" value="DinF-like"/>
</dbReference>
<name>A0A9K3KUB7_9STRA</name>